<dbReference type="Proteomes" id="UP000011615">
    <property type="component" value="Unassembled WGS sequence"/>
</dbReference>
<name>M0BYC4_9EURY</name>
<comment type="caution">
    <text evidence="1">The sequence shown here is derived from an EMBL/GenBank/DDBJ whole genome shotgun (WGS) entry which is preliminary data.</text>
</comment>
<dbReference type="AlphaFoldDB" id="M0BYC4"/>
<dbReference type="EMBL" id="AOIT01000086">
    <property type="protein sequence ID" value="ELZ16016.1"/>
    <property type="molecule type" value="Genomic_DNA"/>
</dbReference>
<evidence type="ECO:0000313" key="2">
    <source>
        <dbReference type="Proteomes" id="UP000011615"/>
    </source>
</evidence>
<accession>M0BYC4</accession>
<evidence type="ECO:0000313" key="1">
    <source>
        <dbReference type="EMBL" id="ELZ16016.1"/>
    </source>
</evidence>
<keyword evidence="2" id="KW-1185">Reference proteome</keyword>
<proteinExistence type="predicted"/>
<reference evidence="1 2" key="1">
    <citation type="journal article" date="2014" name="PLoS Genet.">
        <title>Phylogenetically driven sequencing of extremely halophilic archaea reveals strategies for static and dynamic osmo-response.</title>
        <authorList>
            <person name="Becker E.A."/>
            <person name="Seitzer P.M."/>
            <person name="Tritt A."/>
            <person name="Larsen D."/>
            <person name="Krusor M."/>
            <person name="Yao A.I."/>
            <person name="Wu D."/>
            <person name="Madern D."/>
            <person name="Eisen J.A."/>
            <person name="Darling A.E."/>
            <person name="Facciotti M.T."/>
        </authorList>
    </citation>
    <scope>NUCLEOTIDE SEQUENCE [LARGE SCALE GENOMIC DNA]</scope>
    <source>
        <strain evidence="1 2">JCM 13563</strain>
    </source>
</reference>
<organism evidence="1 2">
    <name type="scientific">Natrinema limicola JCM 13563</name>
    <dbReference type="NCBI Taxonomy" id="1230457"/>
    <lineage>
        <taxon>Archaea</taxon>
        <taxon>Methanobacteriati</taxon>
        <taxon>Methanobacteriota</taxon>
        <taxon>Stenosarchaea group</taxon>
        <taxon>Halobacteria</taxon>
        <taxon>Halobacteriales</taxon>
        <taxon>Natrialbaceae</taxon>
        <taxon>Natrinema</taxon>
    </lineage>
</organism>
<sequence>MSASTVKQGIITSASRVDSLVFLVVAVGSLRKLLFLKRKQSRFQTQSLQNTALLLSRSVLDFMQSRPVISLLVIQLLSMEQVQLA</sequence>
<protein>
    <submittedName>
        <fullName evidence="1">Uncharacterized protein</fullName>
    </submittedName>
</protein>
<gene>
    <name evidence="1" type="ORF">C476_17422</name>
</gene>